<dbReference type="Proteomes" id="UP001150581">
    <property type="component" value="Unassembled WGS sequence"/>
</dbReference>
<comment type="caution">
    <text evidence="1">The sequence shown here is derived from an EMBL/GenBank/DDBJ whole genome shotgun (WGS) entry which is preliminary data.</text>
</comment>
<protein>
    <submittedName>
        <fullName evidence="1">Topoisomerase 1-associated factor 1</fullName>
    </submittedName>
</protein>
<evidence type="ECO:0000313" key="1">
    <source>
        <dbReference type="EMBL" id="KAJ1883422.1"/>
    </source>
</evidence>
<proteinExistence type="predicted"/>
<evidence type="ECO:0000313" key="2">
    <source>
        <dbReference type="Proteomes" id="UP001150581"/>
    </source>
</evidence>
<keyword evidence="2" id="KW-1185">Reference proteome</keyword>
<name>A0ACC1HYW2_9FUNG</name>
<reference evidence="1" key="1">
    <citation type="submission" date="2022-07" db="EMBL/GenBank/DDBJ databases">
        <title>Phylogenomic reconstructions and comparative analyses of Kickxellomycotina fungi.</title>
        <authorList>
            <person name="Reynolds N.K."/>
            <person name="Stajich J.E."/>
            <person name="Barry K."/>
            <person name="Grigoriev I.V."/>
            <person name="Crous P."/>
            <person name="Smith M.E."/>
        </authorList>
    </citation>
    <scope>NUCLEOTIDE SEQUENCE</scope>
    <source>
        <strain evidence="1">Benny 63K</strain>
    </source>
</reference>
<sequence>MDVGADAYNEDYSDAAVAEEIAKYRNIVLSACSSLGNLQPNTDESAATNAKMVYVPAKDCLASLKDIKRYIQMDEQGDGKLVLQWLGEWQVLERDIIPIFTITANHILPEQTVSDTDALKTVMMCVELFVFLTWSMESESDE</sequence>
<organism evidence="1 2">
    <name type="scientific">Kickxella alabastrina</name>
    <dbReference type="NCBI Taxonomy" id="61397"/>
    <lineage>
        <taxon>Eukaryota</taxon>
        <taxon>Fungi</taxon>
        <taxon>Fungi incertae sedis</taxon>
        <taxon>Zoopagomycota</taxon>
        <taxon>Kickxellomycotina</taxon>
        <taxon>Kickxellomycetes</taxon>
        <taxon>Kickxellales</taxon>
        <taxon>Kickxellaceae</taxon>
        <taxon>Kickxella</taxon>
    </lineage>
</organism>
<accession>A0ACC1HYW2</accession>
<dbReference type="EMBL" id="JANBPG010003147">
    <property type="protein sequence ID" value="KAJ1883422.1"/>
    <property type="molecule type" value="Genomic_DNA"/>
</dbReference>
<feature type="non-terminal residue" evidence="1">
    <location>
        <position position="142"/>
    </location>
</feature>
<gene>
    <name evidence="1" type="primary">TOF1_3</name>
    <name evidence="1" type="ORF">LPJ66_011034</name>
</gene>